<dbReference type="InterPro" id="IPR050887">
    <property type="entry name" value="Beta-mannosidase_GH2"/>
</dbReference>
<evidence type="ECO:0000256" key="2">
    <source>
        <dbReference type="ARBA" id="ARBA00023295"/>
    </source>
</evidence>
<dbReference type="AlphaFoldDB" id="A0A7R9QFF4"/>
<dbReference type="PANTHER" id="PTHR43730:SF1">
    <property type="entry name" value="BETA-MANNOSIDASE"/>
    <property type="match status" value="1"/>
</dbReference>
<dbReference type="SUPFAM" id="SSF49785">
    <property type="entry name" value="Galactose-binding domain-like"/>
    <property type="match status" value="1"/>
</dbReference>
<dbReference type="EMBL" id="CAJPIZ010028080">
    <property type="protein sequence ID" value="CAG2119385.1"/>
    <property type="molecule type" value="Genomic_DNA"/>
</dbReference>
<dbReference type="InterPro" id="IPR008979">
    <property type="entry name" value="Galactose-bd-like_sf"/>
</dbReference>
<evidence type="ECO:0000256" key="1">
    <source>
        <dbReference type="ARBA" id="ARBA00022801"/>
    </source>
</evidence>
<dbReference type="Proteomes" id="UP000759131">
    <property type="component" value="Unassembled WGS sequence"/>
</dbReference>
<keyword evidence="3" id="KW-0812">Transmembrane</keyword>
<dbReference type="PANTHER" id="PTHR43730">
    <property type="entry name" value="BETA-MANNOSIDASE"/>
    <property type="match status" value="1"/>
</dbReference>
<feature type="non-terminal residue" evidence="5">
    <location>
        <position position="1"/>
    </location>
</feature>
<reference evidence="5" key="1">
    <citation type="submission" date="2020-11" db="EMBL/GenBank/DDBJ databases">
        <authorList>
            <person name="Tran Van P."/>
        </authorList>
    </citation>
    <scope>NUCLEOTIDE SEQUENCE</scope>
</reference>
<keyword evidence="3" id="KW-0472">Membrane</keyword>
<proteinExistence type="predicted"/>
<feature type="domain" description="Beta-mannosidase-like galactose-binding" evidence="4">
    <location>
        <begin position="47"/>
        <end position="202"/>
    </location>
</feature>
<sequence length="202" mass="23954">MFLGQKCHKRRVFNTRWHRLVGNQSKQIYVIIMLINITTMVITAIQVKARVPGSIYSDLRREGVLKESLLSGDNDLKYRWVSYDNWTFERTFNVDEKILSKQYVYLLANGIDTVSEVTVNGRLIGRTDNQFIRYKWDVKHVLKVGQNTVRVSIQSAPLYSMQKSKEYKEKYKYEVYPCTKTDNNECNYDFIRKMAASYSWDW</sequence>
<evidence type="ECO:0000313" key="6">
    <source>
        <dbReference type="Proteomes" id="UP000759131"/>
    </source>
</evidence>
<dbReference type="Pfam" id="PF22666">
    <property type="entry name" value="Glyco_hydro_2_N2"/>
    <property type="match status" value="1"/>
</dbReference>
<dbReference type="InterPro" id="IPR054593">
    <property type="entry name" value="Beta-mannosidase-like_N2"/>
</dbReference>
<evidence type="ECO:0000259" key="4">
    <source>
        <dbReference type="Pfam" id="PF22666"/>
    </source>
</evidence>
<dbReference type="OrthoDB" id="2866996at2759"/>
<dbReference type="Gene3D" id="2.60.120.260">
    <property type="entry name" value="Galactose-binding domain-like"/>
    <property type="match status" value="1"/>
</dbReference>
<evidence type="ECO:0000256" key="3">
    <source>
        <dbReference type="SAM" id="Phobius"/>
    </source>
</evidence>
<keyword evidence="3" id="KW-1133">Transmembrane helix</keyword>
<keyword evidence="2" id="KW-0326">Glycosidase</keyword>
<keyword evidence="1" id="KW-0378">Hydrolase</keyword>
<gene>
    <name evidence="5" type="ORF">OSB1V03_LOCUS19334</name>
</gene>
<protein>
    <recommendedName>
        <fullName evidence="4">Beta-mannosidase-like galactose-binding domain-containing protein</fullName>
    </recommendedName>
</protein>
<name>A0A7R9QFF4_9ACAR</name>
<feature type="transmembrane region" description="Helical" evidence="3">
    <location>
        <begin position="28"/>
        <end position="47"/>
    </location>
</feature>
<accession>A0A7R9QFF4</accession>
<dbReference type="GO" id="GO:0006516">
    <property type="term" value="P:glycoprotein catabolic process"/>
    <property type="evidence" value="ECO:0007669"/>
    <property type="project" value="TreeGrafter"/>
</dbReference>
<keyword evidence="6" id="KW-1185">Reference proteome</keyword>
<dbReference type="EMBL" id="OC882655">
    <property type="protein sequence ID" value="CAD7642847.1"/>
    <property type="molecule type" value="Genomic_DNA"/>
</dbReference>
<evidence type="ECO:0000313" key="5">
    <source>
        <dbReference type="EMBL" id="CAD7642847.1"/>
    </source>
</evidence>
<dbReference type="GO" id="GO:0004567">
    <property type="term" value="F:beta-mannosidase activity"/>
    <property type="evidence" value="ECO:0007669"/>
    <property type="project" value="TreeGrafter"/>
</dbReference>
<organism evidence="5">
    <name type="scientific">Medioppia subpectinata</name>
    <dbReference type="NCBI Taxonomy" id="1979941"/>
    <lineage>
        <taxon>Eukaryota</taxon>
        <taxon>Metazoa</taxon>
        <taxon>Ecdysozoa</taxon>
        <taxon>Arthropoda</taxon>
        <taxon>Chelicerata</taxon>
        <taxon>Arachnida</taxon>
        <taxon>Acari</taxon>
        <taxon>Acariformes</taxon>
        <taxon>Sarcoptiformes</taxon>
        <taxon>Oribatida</taxon>
        <taxon>Brachypylina</taxon>
        <taxon>Oppioidea</taxon>
        <taxon>Oppiidae</taxon>
        <taxon>Medioppia</taxon>
    </lineage>
</organism>